<gene>
    <name evidence="2" type="ORF">DSM107014_08350</name>
</gene>
<keyword evidence="1" id="KW-0732">Signal</keyword>
<comment type="caution">
    <text evidence="2">The sequence shown here is derived from an EMBL/GenBank/DDBJ whole genome shotgun (WGS) entry which is preliminary data.</text>
</comment>
<dbReference type="EMBL" id="JADQBC010000047">
    <property type="protein sequence ID" value="MBR8827898.1"/>
    <property type="molecule type" value="Genomic_DNA"/>
</dbReference>
<proteinExistence type="predicted"/>
<reference evidence="2" key="1">
    <citation type="submission" date="2021-02" db="EMBL/GenBank/DDBJ databases">
        <title>Metagenome analyses of Stigonema ocellatum DSM 106950, Chlorogloea purpurea SAG 13.99 and Gomphosphaeria aponina DSM 107014.</title>
        <authorList>
            <person name="Marter P."/>
            <person name="Huang S."/>
        </authorList>
    </citation>
    <scope>NUCLEOTIDE SEQUENCE</scope>
    <source>
        <strain evidence="2">JP213</strain>
    </source>
</reference>
<sequence length="283" mass="31567">MNSLKKPLLWTIALAPLFLNQPVSAHVIWFEKINDNQHEIIFGHPEENKPEPLDIEKFQSATAYDENHKVIPSTTSLENGRLFLKTNSPASALTAFYDNGFWRENPDETYDNISQEEAEAINYENVSQFVKYAKSLSAWNESLAQPFNLPIEIMPLENPLNLEAGDNLPIQVLFAENIVDAPLVEYLGETINVNSNGTAIIPIGESGLEVIEASYTDLNSNNPEISYAATFSAQSNSVPAIPEPQNLGLFASITFFGLAQTLKGLRLKKRMKTNKFDTVSFDK</sequence>
<accession>A0A941GV98</accession>
<protein>
    <submittedName>
        <fullName evidence="2">DUF4198 domain-containing protein</fullName>
    </submittedName>
</protein>
<dbReference type="Pfam" id="PF10670">
    <property type="entry name" value="DUF4198"/>
    <property type="match status" value="1"/>
</dbReference>
<dbReference type="Proteomes" id="UP000767446">
    <property type="component" value="Unassembled WGS sequence"/>
</dbReference>
<dbReference type="InterPro" id="IPR019613">
    <property type="entry name" value="DUF4198"/>
</dbReference>
<evidence type="ECO:0000256" key="1">
    <source>
        <dbReference type="SAM" id="SignalP"/>
    </source>
</evidence>
<feature type="signal peptide" evidence="1">
    <location>
        <begin position="1"/>
        <end position="25"/>
    </location>
</feature>
<name>A0A941GV98_9CHRO</name>
<dbReference type="AlphaFoldDB" id="A0A941GV98"/>
<evidence type="ECO:0000313" key="3">
    <source>
        <dbReference type="Proteomes" id="UP000767446"/>
    </source>
</evidence>
<organism evidence="2 3">
    <name type="scientific">Gomphosphaeria aponina SAG 52.96 = DSM 107014</name>
    <dbReference type="NCBI Taxonomy" id="1521640"/>
    <lineage>
        <taxon>Bacteria</taxon>
        <taxon>Bacillati</taxon>
        <taxon>Cyanobacteriota</taxon>
        <taxon>Cyanophyceae</taxon>
        <taxon>Oscillatoriophycideae</taxon>
        <taxon>Chroococcales</taxon>
        <taxon>Gomphosphaeriaceae</taxon>
        <taxon>Gomphosphaeria</taxon>
    </lineage>
</organism>
<feature type="chain" id="PRO_5037704808" evidence="1">
    <location>
        <begin position="26"/>
        <end position="283"/>
    </location>
</feature>
<evidence type="ECO:0000313" key="2">
    <source>
        <dbReference type="EMBL" id="MBR8827898.1"/>
    </source>
</evidence>